<keyword evidence="3 11" id="KW-1134">Transmembrane beta strand</keyword>
<evidence type="ECO:0000256" key="11">
    <source>
        <dbReference type="PROSITE-ProRule" id="PRU01360"/>
    </source>
</evidence>
<evidence type="ECO:0000259" key="13">
    <source>
        <dbReference type="Pfam" id="PF00593"/>
    </source>
</evidence>
<keyword evidence="8 12" id="KW-0798">TonB box</keyword>
<evidence type="ECO:0000256" key="2">
    <source>
        <dbReference type="ARBA" id="ARBA00022448"/>
    </source>
</evidence>
<keyword evidence="16" id="KW-1185">Reference proteome</keyword>
<evidence type="ECO:0000256" key="9">
    <source>
        <dbReference type="ARBA" id="ARBA00023136"/>
    </source>
</evidence>
<evidence type="ECO:0000313" key="16">
    <source>
        <dbReference type="Proteomes" id="UP000256310"/>
    </source>
</evidence>
<reference evidence="15 16" key="1">
    <citation type="submission" date="2018-07" db="EMBL/GenBank/DDBJ databases">
        <title>Genomic Encyclopedia of Type Strains, Phase IV (KMG-IV): sequencing the most valuable type-strain genomes for metagenomic binning, comparative biology and taxonomic classification.</title>
        <authorList>
            <person name="Goeker M."/>
        </authorList>
    </citation>
    <scope>NUCLEOTIDE SEQUENCE [LARGE SCALE GENOMIC DNA]</scope>
    <source>
        <strain evidence="15 16">DSM 26725</strain>
    </source>
</reference>
<dbReference type="AlphaFoldDB" id="A0A3D9FJQ1"/>
<keyword evidence="15" id="KW-0675">Receptor</keyword>
<evidence type="ECO:0000259" key="14">
    <source>
        <dbReference type="Pfam" id="PF07715"/>
    </source>
</evidence>
<evidence type="ECO:0000313" key="15">
    <source>
        <dbReference type="EMBL" id="RED17316.1"/>
    </source>
</evidence>
<keyword evidence="7" id="KW-0406">Ion transport</keyword>
<dbReference type="SUPFAM" id="SSF56935">
    <property type="entry name" value="Porins"/>
    <property type="match status" value="1"/>
</dbReference>
<dbReference type="Pfam" id="PF07715">
    <property type="entry name" value="Plug"/>
    <property type="match status" value="1"/>
</dbReference>
<dbReference type="RefSeq" id="WP_116236607.1">
    <property type="nucleotide sequence ID" value="NZ_QRDP01000004.1"/>
</dbReference>
<dbReference type="PROSITE" id="PS52016">
    <property type="entry name" value="TONB_DEPENDENT_REC_3"/>
    <property type="match status" value="1"/>
</dbReference>
<comment type="similarity">
    <text evidence="11 12">Belongs to the TonB-dependent receptor family.</text>
</comment>
<comment type="caution">
    <text evidence="15">The sequence shown here is derived from an EMBL/GenBank/DDBJ whole genome shotgun (WGS) entry which is preliminary data.</text>
</comment>
<dbReference type="GO" id="GO:0009279">
    <property type="term" value="C:cell outer membrane"/>
    <property type="evidence" value="ECO:0007669"/>
    <property type="project" value="UniProtKB-SubCell"/>
</dbReference>
<dbReference type="Proteomes" id="UP000256310">
    <property type="component" value="Unassembled WGS sequence"/>
</dbReference>
<sequence>MKKVELLIATALGAGLVTPAVGQTGDTAQSAGRTSNAPIIVTAQRQSQTLNEVPIAVSAFNAEALESQQIENVSDLMLTLPNVTFSKGNFTGSSLAIRGVGNLCVGFSCDSALGIHINGMPVLSTNLFETEYFDIERIEVLRGPQGTLFGRNATSGVLNTITARPDLSDFAASGEIEYGNYNSIRAEGMVNVPLSDWAGIRVAGFYLNRDGYTTNLFDGSDIDGRDMYGIRGSLRLEPGPDTTIDISGYFFEEDDDRSRIQKQLCARDPTGVLGCAPNALRAEPVNGNATLASIFAAQEFLAIAVSPAFAPLGLTSLFGPDTYSGVVVPEDVRTVNIDFAPTYFADEWYVQARLEHDFGPVALSINGGWQERSIDSRSDYNLTAAPAFDLTARTAIATYAGFAANPGTAQFFAPSFNALFPGGPGGTACVSDATISYAGVFGGDVGGCANNSTEFDRSTSDSRQWSIEAILTSDFDGPFNFLLGGIYFDHTQRGDYFVNAFGLDYAAGVLGGATGAGTAAATVAALTAAGATPAQIAAAVAAIPATYQGPSMFNSETDRFTLESYGLFGEVYVDITDNLRLTAGARYSNDSKFIRARSALLSTQVPVGTADVNTFLGTVFDGDPSTPGQQIYREETASFDEVTGRIVLDWQWSPDNLLYASWSRGYKSGGLNPPVDPTQFPSVPNTFEPEIINAFEIGSKNTLAGGAVQLNASLFYYDYGGLQLSRILARTSINTNTDAEVYGLELEAIVSPDPAWMFNFSASVLETSISSLSVIDTRDPSGGRSDTVIIKSLDNASNCAVIPQTAGNAVGANSFVGTINGALGLPGPVPVPGTSTTGAYAFCSALSAAAAGNIGLFNPALAALQPLLNSFGAFSVAEGAEVDVTGNNLPQAPNWKWSVGGQYTHDFNNGMNLVLRGDYAFTGGQYSRVFNSPIDRIAPYGIANAQVRLNGADDRWYIRAFVQNIFDNNATTGQYVTDPSSGLFTNIFTLEPRRYGIAAGFNF</sequence>
<dbReference type="Pfam" id="PF00593">
    <property type="entry name" value="TonB_dep_Rec_b-barrel"/>
    <property type="match status" value="1"/>
</dbReference>
<proteinExistence type="inferred from homology"/>
<gene>
    <name evidence="15" type="ORF">DFR46_2362</name>
</gene>
<dbReference type="InterPro" id="IPR012910">
    <property type="entry name" value="Plug_dom"/>
</dbReference>
<keyword evidence="4" id="KW-0410">Iron transport</keyword>
<accession>A0A3D9FJQ1</accession>
<dbReference type="GO" id="GO:0006826">
    <property type="term" value="P:iron ion transport"/>
    <property type="evidence" value="ECO:0007669"/>
    <property type="project" value="UniProtKB-KW"/>
</dbReference>
<evidence type="ECO:0000256" key="3">
    <source>
        <dbReference type="ARBA" id="ARBA00022452"/>
    </source>
</evidence>
<feature type="domain" description="TonB-dependent receptor plug" evidence="14">
    <location>
        <begin position="50"/>
        <end position="157"/>
    </location>
</feature>
<evidence type="ECO:0000256" key="1">
    <source>
        <dbReference type="ARBA" id="ARBA00004571"/>
    </source>
</evidence>
<feature type="domain" description="TonB-dependent receptor-like beta-barrel" evidence="13">
    <location>
        <begin position="549"/>
        <end position="965"/>
    </location>
</feature>
<evidence type="ECO:0000256" key="4">
    <source>
        <dbReference type="ARBA" id="ARBA00022496"/>
    </source>
</evidence>
<name>A0A3D9FJQ1_9SPHN</name>
<evidence type="ECO:0000256" key="5">
    <source>
        <dbReference type="ARBA" id="ARBA00022692"/>
    </source>
</evidence>
<dbReference type="InterPro" id="IPR000531">
    <property type="entry name" value="Beta-barrel_TonB"/>
</dbReference>
<evidence type="ECO:0000256" key="6">
    <source>
        <dbReference type="ARBA" id="ARBA00023004"/>
    </source>
</evidence>
<keyword evidence="6" id="KW-0408">Iron</keyword>
<dbReference type="InterPro" id="IPR039426">
    <property type="entry name" value="TonB-dep_rcpt-like"/>
</dbReference>
<keyword evidence="9 11" id="KW-0472">Membrane</keyword>
<keyword evidence="10 11" id="KW-0998">Cell outer membrane</keyword>
<dbReference type="OrthoDB" id="9760333at2"/>
<protein>
    <submittedName>
        <fullName evidence="15">TonB-dependent receptor-like protein</fullName>
    </submittedName>
</protein>
<dbReference type="PANTHER" id="PTHR32552">
    <property type="entry name" value="FERRICHROME IRON RECEPTOR-RELATED"/>
    <property type="match status" value="1"/>
</dbReference>
<evidence type="ECO:0000256" key="10">
    <source>
        <dbReference type="ARBA" id="ARBA00023237"/>
    </source>
</evidence>
<keyword evidence="5 11" id="KW-0812">Transmembrane</keyword>
<dbReference type="Gene3D" id="2.40.170.20">
    <property type="entry name" value="TonB-dependent receptor, beta-barrel domain"/>
    <property type="match status" value="3"/>
</dbReference>
<evidence type="ECO:0000256" key="8">
    <source>
        <dbReference type="ARBA" id="ARBA00023077"/>
    </source>
</evidence>
<dbReference type="PANTHER" id="PTHR32552:SF81">
    <property type="entry name" value="TONB-DEPENDENT OUTER MEMBRANE RECEPTOR"/>
    <property type="match status" value="1"/>
</dbReference>
<keyword evidence="2 11" id="KW-0813">Transport</keyword>
<evidence type="ECO:0000256" key="12">
    <source>
        <dbReference type="RuleBase" id="RU003357"/>
    </source>
</evidence>
<dbReference type="EMBL" id="QRDP01000004">
    <property type="protein sequence ID" value="RED17316.1"/>
    <property type="molecule type" value="Genomic_DNA"/>
</dbReference>
<comment type="subcellular location">
    <subcellularLocation>
        <location evidence="1 11">Cell outer membrane</location>
        <topology evidence="1 11">Multi-pass membrane protein</topology>
    </subcellularLocation>
</comment>
<dbReference type="InterPro" id="IPR036942">
    <property type="entry name" value="Beta-barrel_TonB_sf"/>
</dbReference>
<evidence type="ECO:0000256" key="7">
    <source>
        <dbReference type="ARBA" id="ARBA00023065"/>
    </source>
</evidence>
<organism evidence="15 16">
    <name type="scientific">Parasphingopyxis lamellibrachiae</name>
    <dbReference type="NCBI Taxonomy" id="680125"/>
    <lineage>
        <taxon>Bacteria</taxon>
        <taxon>Pseudomonadati</taxon>
        <taxon>Pseudomonadota</taxon>
        <taxon>Alphaproteobacteria</taxon>
        <taxon>Sphingomonadales</taxon>
        <taxon>Sphingomonadaceae</taxon>
        <taxon>Parasphingopyxis</taxon>
    </lineage>
</organism>